<dbReference type="Pfam" id="PF08352">
    <property type="entry name" value="oligo_HPY"/>
    <property type="match status" value="1"/>
</dbReference>
<sequence>MGESGSGKTTIGRAIMRMIDTVEGDITYKGMKINQKLSADIRRTLCHEMQMIFQDPMASLNERAKVSDIIGEGIFATNQAISNSERERLIDKTMLEVGLRPEYKNRYPTEFSGGQRQRIGIARALIMEPQFIVADEPISALDVSVRAQILNLMKRLQKNRGLTYLFISHDMSVMRYFTDRIAVLYHGRIVEIAPTNQLFKTPLHPYTKMLISSIPKPDPLPRMITEKKGNLNGNKSELKSSYQNINFDINSSKNKGKEIDIISDKYKGGEIDIVSDKYKGRDTQRLIERAPGHYVLEA</sequence>
<evidence type="ECO:0000256" key="1">
    <source>
        <dbReference type="ARBA" id="ARBA00005417"/>
    </source>
</evidence>
<reference evidence="6 7" key="1">
    <citation type="journal article" date="2018" name="Nat. Biotechnol.">
        <title>A standardized bacterial taxonomy based on genome phylogeny substantially revises the tree of life.</title>
        <authorList>
            <person name="Parks D.H."/>
            <person name="Chuvochina M."/>
            <person name="Waite D.W."/>
            <person name="Rinke C."/>
            <person name="Skarshewski A."/>
            <person name="Chaumeil P.A."/>
            <person name="Hugenholtz P."/>
        </authorList>
    </citation>
    <scope>NUCLEOTIDE SEQUENCE [LARGE SCALE GENOMIC DNA]</scope>
    <source>
        <strain evidence="6">UBA11728</strain>
    </source>
</reference>
<dbReference type="SUPFAM" id="SSF52540">
    <property type="entry name" value="P-loop containing nucleoside triphosphate hydrolases"/>
    <property type="match status" value="1"/>
</dbReference>
<dbReference type="InterPro" id="IPR003593">
    <property type="entry name" value="AAA+_ATPase"/>
</dbReference>
<accession>A0A3D2X9X4</accession>
<comment type="caution">
    <text evidence="6">The sequence shown here is derived from an EMBL/GenBank/DDBJ whole genome shotgun (WGS) entry which is preliminary data.</text>
</comment>
<name>A0A3D2X9X4_9FIRM</name>
<protein>
    <submittedName>
        <fullName evidence="6">Peptide ABC transporter ATP-binding protein</fullName>
    </submittedName>
</protein>
<dbReference type="InterPro" id="IPR050319">
    <property type="entry name" value="ABC_transp_ATP-bind"/>
</dbReference>
<keyword evidence="2" id="KW-0813">Transport</keyword>
<dbReference type="GO" id="GO:0016887">
    <property type="term" value="F:ATP hydrolysis activity"/>
    <property type="evidence" value="ECO:0007669"/>
    <property type="project" value="InterPro"/>
</dbReference>
<keyword evidence="4 6" id="KW-0067">ATP-binding</keyword>
<evidence type="ECO:0000256" key="2">
    <source>
        <dbReference type="ARBA" id="ARBA00022448"/>
    </source>
</evidence>
<evidence type="ECO:0000313" key="7">
    <source>
        <dbReference type="Proteomes" id="UP000262969"/>
    </source>
</evidence>
<dbReference type="PROSITE" id="PS00211">
    <property type="entry name" value="ABC_TRANSPORTER_1"/>
    <property type="match status" value="1"/>
</dbReference>
<dbReference type="GO" id="GO:0055085">
    <property type="term" value="P:transmembrane transport"/>
    <property type="evidence" value="ECO:0007669"/>
    <property type="project" value="UniProtKB-ARBA"/>
</dbReference>
<dbReference type="PROSITE" id="PS50893">
    <property type="entry name" value="ABC_TRANSPORTER_2"/>
    <property type="match status" value="1"/>
</dbReference>
<dbReference type="InterPro" id="IPR003439">
    <property type="entry name" value="ABC_transporter-like_ATP-bd"/>
</dbReference>
<dbReference type="GO" id="GO:0005524">
    <property type="term" value="F:ATP binding"/>
    <property type="evidence" value="ECO:0007669"/>
    <property type="project" value="UniProtKB-KW"/>
</dbReference>
<dbReference type="Proteomes" id="UP000262969">
    <property type="component" value="Unassembled WGS sequence"/>
</dbReference>
<dbReference type="InterPro" id="IPR013563">
    <property type="entry name" value="Oligopep_ABC_C"/>
</dbReference>
<dbReference type="EMBL" id="DPVV01000533">
    <property type="protein sequence ID" value="HCL03939.1"/>
    <property type="molecule type" value="Genomic_DNA"/>
</dbReference>
<dbReference type="Gene3D" id="3.40.50.300">
    <property type="entry name" value="P-loop containing nucleotide triphosphate hydrolases"/>
    <property type="match status" value="1"/>
</dbReference>
<dbReference type="Pfam" id="PF00005">
    <property type="entry name" value="ABC_tran"/>
    <property type="match status" value="1"/>
</dbReference>
<evidence type="ECO:0000256" key="4">
    <source>
        <dbReference type="ARBA" id="ARBA00022840"/>
    </source>
</evidence>
<evidence type="ECO:0000259" key="5">
    <source>
        <dbReference type="PROSITE" id="PS50893"/>
    </source>
</evidence>
<dbReference type="AlphaFoldDB" id="A0A3D2X9X4"/>
<dbReference type="GO" id="GO:0015833">
    <property type="term" value="P:peptide transport"/>
    <property type="evidence" value="ECO:0007669"/>
    <property type="project" value="InterPro"/>
</dbReference>
<gene>
    <name evidence="6" type="ORF">DHW61_16290</name>
</gene>
<dbReference type="PANTHER" id="PTHR43776:SF7">
    <property type="entry name" value="D,D-DIPEPTIDE TRANSPORT ATP-BINDING PROTEIN DDPF-RELATED"/>
    <property type="match status" value="1"/>
</dbReference>
<dbReference type="CDD" id="cd03257">
    <property type="entry name" value="ABC_NikE_OppD_transporters"/>
    <property type="match status" value="1"/>
</dbReference>
<evidence type="ECO:0000256" key="3">
    <source>
        <dbReference type="ARBA" id="ARBA00022741"/>
    </source>
</evidence>
<dbReference type="SMART" id="SM00382">
    <property type="entry name" value="AAA"/>
    <property type="match status" value="1"/>
</dbReference>
<feature type="domain" description="ABC transporter" evidence="5">
    <location>
        <begin position="1"/>
        <end position="211"/>
    </location>
</feature>
<organism evidence="6 7">
    <name type="scientific">Lachnoclostridium phytofermentans</name>
    <dbReference type="NCBI Taxonomy" id="66219"/>
    <lineage>
        <taxon>Bacteria</taxon>
        <taxon>Bacillati</taxon>
        <taxon>Bacillota</taxon>
        <taxon>Clostridia</taxon>
        <taxon>Lachnospirales</taxon>
        <taxon>Lachnospiraceae</taxon>
    </lineage>
</organism>
<dbReference type="InterPro" id="IPR027417">
    <property type="entry name" value="P-loop_NTPase"/>
</dbReference>
<keyword evidence="3" id="KW-0547">Nucleotide-binding</keyword>
<proteinExistence type="inferred from homology"/>
<evidence type="ECO:0000313" key="6">
    <source>
        <dbReference type="EMBL" id="HCL03939.1"/>
    </source>
</evidence>
<comment type="similarity">
    <text evidence="1">Belongs to the ABC transporter superfamily.</text>
</comment>
<dbReference type="PANTHER" id="PTHR43776">
    <property type="entry name" value="TRANSPORT ATP-BINDING PROTEIN"/>
    <property type="match status" value="1"/>
</dbReference>
<dbReference type="InterPro" id="IPR017871">
    <property type="entry name" value="ABC_transporter-like_CS"/>
</dbReference>